<evidence type="ECO:0000256" key="5">
    <source>
        <dbReference type="ARBA" id="ARBA00023098"/>
    </source>
</evidence>
<sequence>MAESEYTDDETEYGGASYSQMVIMDAILTPFRALVSKTALRIYLNVILFLGATLLLLGVSGIAYALFYFRFIPAVGVGREIHLQFGDGNPWGIASFESEFVSSQPYDVAVTLDLPSTPTNRGVGNFMIDLTLYGPEPLSVLPTSGEAQNRIMRSRRPAIMTYNSGLVDIARKVLRLPLYVCGWRREAEVLEVSMMERLEFSRGTTNRPQSLRLEIQSDQEMQIYSAHVEFRARLSGLRWAMYRWRLTSFVIFGTLFWTISVASASLTWFILTWVMQSELVQGKTKIKEEIERTERIKDEPEDRSYMTESVKIKREDPEPQLLQSLPPEADYAGIGSGREKAEAYGIQKRRSH</sequence>
<comment type="caution">
    <text evidence="9">The sequence shown here is derived from an EMBL/GenBank/DDBJ whole genome shotgun (WGS) entry which is preliminary data.</text>
</comment>
<keyword evidence="10" id="KW-1185">Reference proteome</keyword>
<dbReference type="InterPro" id="IPR009617">
    <property type="entry name" value="Seipin"/>
</dbReference>
<dbReference type="RefSeq" id="XP_056793634.1">
    <property type="nucleotide sequence ID" value="XM_056931603.1"/>
</dbReference>
<feature type="compositionally biased region" description="Basic and acidic residues" evidence="7">
    <location>
        <begin position="295"/>
        <end position="317"/>
    </location>
</feature>
<proteinExistence type="predicted"/>
<evidence type="ECO:0000313" key="10">
    <source>
        <dbReference type="Proteomes" id="UP001148312"/>
    </source>
</evidence>
<reference evidence="9" key="2">
    <citation type="journal article" date="2023" name="IMA Fungus">
        <title>Comparative genomic study of the Penicillium genus elucidates a diverse pangenome and 15 lateral gene transfer events.</title>
        <authorList>
            <person name="Petersen C."/>
            <person name="Sorensen T."/>
            <person name="Nielsen M.R."/>
            <person name="Sondergaard T.E."/>
            <person name="Sorensen J.L."/>
            <person name="Fitzpatrick D.A."/>
            <person name="Frisvad J.C."/>
            <person name="Nielsen K.L."/>
        </authorList>
    </citation>
    <scope>NUCLEOTIDE SEQUENCE</scope>
    <source>
        <strain evidence="9">IBT 30728</strain>
    </source>
</reference>
<accession>A0A9X0C0R1</accession>
<protein>
    <recommendedName>
        <fullName evidence="11">Seipin</fullName>
    </recommendedName>
</protein>
<organism evidence="9 10">
    <name type="scientific">Penicillium diatomitis</name>
    <dbReference type="NCBI Taxonomy" id="2819901"/>
    <lineage>
        <taxon>Eukaryota</taxon>
        <taxon>Fungi</taxon>
        <taxon>Dikarya</taxon>
        <taxon>Ascomycota</taxon>
        <taxon>Pezizomycotina</taxon>
        <taxon>Eurotiomycetes</taxon>
        <taxon>Eurotiomycetidae</taxon>
        <taxon>Eurotiales</taxon>
        <taxon>Aspergillaceae</taxon>
        <taxon>Penicillium</taxon>
    </lineage>
</organism>
<evidence type="ECO:0000313" key="9">
    <source>
        <dbReference type="EMBL" id="KAJ5493254.1"/>
    </source>
</evidence>
<dbReference type="Proteomes" id="UP001148312">
    <property type="component" value="Unassembled WGS sequence"/>
</dbReference>
<gene>
    <name evidence="9" type="ORF">N7539_002000</name>
</gene>
<keyword evidence="3" id="KW-0256">Endoplasmic reticulum</keyword>
<evidence type="ECO:0000256" key="1">
    <source>
        <dbReference type="ARBA" id="ARBA00004477"/>
    </source>
</evidence>
<dbReference type="GO" id="GO:0006629">
    <property type="term" value="P:lipid metabolic process"/>
    <property type="evidence" value="ECO:0007669"/>
    <property type="project" value="UniProtKB-KW"/>
</dbReference>
<keyword evidence="5" id="KW-0443">Lipid metabolism</keyword>
<dbReference type="PANTHER" id="PTHR21212:SF0">
    <property type="entry name" value="SEIPIN"/>
    <property type="match status" value="1"/>
</dbReference>
<reference evidence="9" key="1">
    <citation type="submission" date="2022-12" db="EMBL/GenBank/DDBJ databases">
        <authorList>
            <person name="Petersen C."/>
        </authorList>
    </citation>
    <scope>NUCLEOTIDE SEQUENCE</scope>
    <source>
        <strain evidence="9">IBT 30728</strain>
    </source>
</reference>
<feature type="transmembrane region" description="Helical" evidence="8">
    <location>
        <begin position="249"/>
        <end position="275"/>
    </location>
</feature>
<keyword evidence="4 8" id="KW-1133">Transmembrane helix</keyword>
<comment type="subcellular location">
    <subcellularLocation>
        <location evidence="1">Endoplasmic reticulum membrane</location>
        <topology evidence="1">Multi-pass membrane protein</topology>
    </subcellularLocation>
</comment>
<dbReference type="AlphaFoldDB" id="A0A9X0C0R1"/>
<keyword evidence="6 8" id="KW-0472">Membrane</keyword>
<evidence type="ECO:0000256" key="3">
    <source>
        <dbReference type="ARBA" id="ARBA00022824"/>
    </source>
</evidence>
<name>A0A9X0C0R1_9EURO</name>
<evidence type="ECO:0000256" key="6">
    <source>
        <dbReference type="ARBA" id="ARBA00023136"/>
    </source>
</evidence>
<feature type="region of interest" description="Disordered" evidence="7">
    <location>
        <begin position="295"/>
        <end position="336"/>
    </location>
</feature>
<dbReference type="EMBL" id="JAPWDQ010000002">
    <property type="protein sequence ID" value="KAJ5493254.1"/>
    <property type="molecule type" value="Genomic_DNA"/>
</dbReference>
<feature type="compositionally biased region" description="Low complexity" evidence="7">
    <location>
        <begin position="319"/>
        <end position="328"/>
    </location>
</feature>
<feature type="transmembrane region" description="Helical" evidence="8">
    <location>
        <begin position="42"/>
        <end position="69"/>
    </location>
</feature>
<dbReference type="GO" id="GO:0140042">
    <property type="term" value="P:lipid droplet formation"/>
    <property type="evidence" value="ECO:0007669"/>
    <property type="project" value="UniProtKB-ARBA"/>
</dbReference>
<dbReference type="PANTHER" id="PTHR21212">
    <property type="entry name" value="BERNARDINELLI-SEIP CONGENITAL LIPODYSTROPHY 2 HOMOLOG BSCL2 PROTEIN"/>
    <property type="match status" value="1"/>
</dbReference>
<dbReference type="Pfam" id="PF06775">
    <property type="entry name" value="Seipin"/>
    <property type="match status" value="1"/>
</dbReference>
<keyword evidence="2 8" id="KW-0812">Transmembrane</keyword>
<dbReference type="CDD" id="cd23995">
    <property type="entry name" value="Seipin_BSCL2_like"/>
    <property type="match status" value="1"/>
</dbReference>
<evidence type="ECO:0000256" key="2">
    <source>
        <dbReference type="ARBA" id="ARBA00022692"/>
    </source>
</evidence>
<evidence type="ECO:0000256" key="8">
    <source>
        <dbReference type="SAM" id="Phobius"/>
    </source>
</evidence>
<evidence type="ECO:0000256" key="7">
    <source>
        <dbReference type="SAM" id="MobiDB-lite"/>
    </source>
</evidence>
<evidence type="ECO:0008006" key="11">
    <source>
        <dbReference type="Google" id="ProtNLM"/>
    </source>
</evidence>
<dbReference type="GeneID" id="81621852"/>
<evidence type="ECO:0000256" key="4">
    <source>
        <dbReference type="ARBA" id="ARBA00022989"/>
    </source>
</evidence>
<dbReference type="GO" id="GO:0005789">
    <property type="term" value="C:endoplasmic reticulum membrane"/>
    <property type="evidence" value="ECO:0007669"/>
    <property type="project" value="UniProtKB-SubCell"/>
</dbReference>